<evidence type="ECO:0000256" key="9">
    <source>
        <dbReference type="ARBA" id="ARBA00049893"/>
    </source>
</evidence>
<dbReference type="Gene3D" id="3.60.140.10">
    <property type="entry name" value="CNF1/YfiH-like putative cysteine hydrolases"/>
    <property type="match status" value="1"/>
</dbReference>
<dbReference type="Proteomes" id="UP000265916">
    <property type="component" value="Unassembled WGS sequence"/>
</dbReference>
<comment type="catalytic activity">
    <reaction evidence="9">
        <text>S-methyl-5'-thioadenosine + phosphate = 5-(methylsulfanyl)-alpha-D-ribose 1-phosphate + adenine</text>
        <dbReference type="Rhea" id="RHEA:11852"/>
        <dbReference type="ChEBI" id="CHEBI:16708"/>
        <dbReference type="ChEBI" id="CHEBI:17509"/>
        <dbReference type="ChEBI" id="CHEBI:43474"/>
        <dbReference type="ChEBI" id="CHEBI:58533"/>
        <dbReference type="EC" id="2.4.2.28"/>
    </reaction>
    <physiologicalReaction direction="left-to-right" evidence="9">
        <dbReference type="Rhea" id="RHEA:11853"/>
    </physiologicalReaction>
</comment>
<dbReference type="PANTHER" id="PTHR30616:SF2">
    <property type="entry name" value="PURINE NUCLEOSIDE PHOSPHORYLASE LACC1"/>
    <property type="match status" value="1"/>
</dbReference>
<sequence>MSSLDTIIPNWPLKRVKAHVTTRFGGESTNDYFNFNLASHVGDNPEVVQHNRLLLEQKLSLPEQPLWVQQVSGGNVLELPIDNILEQEYLQIQKSEQASVLKSRHADLWKIFEVDALYTNQVNKVCAILTADCIPLLLCDENETEVASVHAGWRGVIAGVVENSIYTFKTFHKYKNAHELYAWIGPAIGPQSFVVGSEVMMEFVEKDRDFAHAFVPYPAEKNKWLGDLPLIVSIILQKLGVNPERIYFSQIDTVTDDRFYSYRRDKVTGRFASLIWLPDEDA</sequence>
<comment type="similarity">
    <text evidence="2 10">Belongs to the purine nucleoside phosphorylase YfiH/LACC1 family.</text>
</comment>
<keyword evidence="4" id="KW-0479">Metal-binding</keyword>
<dbReference type="CDD" id="cd16833">
    <property type="entry name" value="YfiH"/>
    <property type="match status" value="1"/>
</dbReference>
<organism evidence="11 12">
    <name type="scientific">Psittacicella hinzii</name>
    <dbReference type="NCBI Taxonomy" id="2028575"/>
    <lineage>
        <taxon>Bacteria</taxon>
        <taxon>Pseudomonadati</taxon>
        <taxon>Pseudomonadota</taxon>
        <taxon>Gammaproteobacteria</taxon>
        <taxon>Pasteurellales</taxon>
        <taxon>Psittacicellaceae</taxon>
        <taxon>Psittacicella</taxon>
    </lineage>
</organism>
<dbReference type="InterPro" id="IPR038371">
    <property type="entry name" value="Cu_polyphenol_OxRdtase_sf"/>
</dbReference>
<dbReference type="PANTHER" id="PTHR30616">
    <property type="entry name" value="UNCHARACTERIZED PROTEIN YFIH"/>
    <property type="match status" value="1"/>
</dbReference>
<keyword evidence="3" id="KW-0808">Transferase</keyword>
<comment type="catalytic activity">
    <reaction evidence="7">
        <text>adenosine + H2O + H(+) = inosine + NH4(+)</text>
        <dbReference type="Rhea" id="RHEA:24408"/>
        <dbReference type="ChEBI" id="CHEBI:15377"/>
        <dbReference type="ChEBI" id="CHEBI:15378"/>
        <dbReference type="ChEBI" id="CHEBI:16335"/>
        <dbReference type="ChEBI" id="CHEBI:17596"/>
        <dbReference type="ChEBI" id="CHEBI:28938"/>
        <dbReference type="EC" id="3.5.4.4"/>
    </reaction>
    <physiologicalReaction direction="left-to-right" evidence="7">
        <dbReference type="Rhea" id="RHEA:24409"/>
    </physiologicalReaction>
</comment>
<evidence type="ECO:0000256" key="4">
    <source>
        <dbReference type="ARBA" id="ARBA00022723"/>
    </source>
</evidence>
<evidence type="ECO:0000256" key="10">
    <source>
        <dbReference type="RuleBase" id="RU361274"/>
    </source>
</evidence>
<dbReference type="RefSeq" id="WP_119532601.1">
    <property type="nucleotide sequence ID" value="NZ_JBHSSP010000039.1"/>
</dbReference>
<comment type="caution">
    <text evidence="11">The sequence shown here is derived from an EMBL/GenBank/DDBJ whole genome shotgun (WGS) entry which is preliminary data.</text>
</comment>
<keyword evidence="6" id="KW-0862">Zinc</keyword>
<dbReference type="GO" id="GO:0005507">
    <property type="term" value="F:copper ion binding"/>
    <property type="evidence" value="ECO:0007669"/>
    <property type="project" value="TreeGrafter"/>
</dbReference>
<protein>
    <recommendedName>
        <fullName evidence="10">Purine nucleoside phosphorylase</fullName>
    </recommendedName>
</protein>
<comment type="catalytic activity">
    <reaction evidence="8">
        <text>adenosine + phosphate = alpha-D-ribose 1-phosphate + adenine</text>
        <dbReference type="Rhea" id="RHEA:27642"/>
        <dbReference type="ChEBI" id="CHEBI:16335"/>
        <dbReference type="ChEBI" id="CHEBI:16708"/>
        <dbReference type="ChEBI" id="CHEBI:43474"/>
        <dbReference type="ChEBI" id="CHEBI:57720"/>
        <dbReference type="EC" id="2.4.2.1"/>
    </reaction>
    <physiologicalReaction direction="left-to-right" evidence="8">
        <dbReference type="Rhea" id="RHEA:27643"/>
    </physiologicalReaction>
</comment>
<evidence type="ECO:0000256" key="1">
    <source>
        <dbReference type="ARBA" id="ARBA00000553"/>
    </source>
</evidence>
<dbReference type="InterPro" id="IPR011324">
    <property type="entry name" value="Cytotoxic_necrot_fac-like_cat"/>
</dbReference>
<evidence type="ECO:0000313" key="11">
    <source>
        <dbReference type="EMBL" id="RIY34789.1"/>
    </source>
</evidence>
<keyword evidence="5" id="KW-0378">Hydrolase</keyword>
<evidence type="ECO:0000256" key="8">
    <source>
        <dbReference type="ARBA" id="ARBA00048968"/>
    </source>
</evidence>
<evidence type="ECO:0000313" key="12">
    <source>
        <dbReference type="Proteomes" id="UP000265916"/>
    </source>
</evidence>
<evidence type="ECO:0000256" key="2">
    <source>
        <dbReference type="ARBA" id="ARBA00007353"/>
    </source>
</evidence>
<gene>
    <name evidence="11" type="ORF">CKF58_07640</name>
</gene>
<accession>A0A3A1YC50</accession>
<dbReference type="NCBIfam" id="TIGR00726">
    <property type="entry name" value="peptidoglycan editing factor PgeF"/>
    <property type="match status" value="1"/>
</dbReference>
<evidence type="ECO:0000256" key="7">
    <source>
        <dbReference type="ARBA" id="ARBA00047989"/>
    </source>
</evidence>
<dbReference type="OrthoDB" id="4279at2"/>
<dbReference type="InterPro" id="IPR003730">
    <property type="entry name" value="Cu_polyphenol_OxRdtase"/>
</dbReference>
<keyword evidence="12" id="KW-1185">Reference proteome</keyword>
<dbReference type="GO" id="GO:0017061">
    <property type="term" value="F:S-methyl-5-thioadenosine phosphorylase activity"/>
    <property type="evidence" value="ECO:0007669"/>
    <property type="project" value="UniProtKB-EC"/>
</dbReference>
<evidence type="ECO:0000256" key="3">
    <source>
        <dbReference type="ARBA" id="ARBA00022679"/>
    </source>
</evidence>
<dbReference type="AlphaFoldDB" id="A0A3A1YC50"/>
<dbReference type="SUPFAM" id="SSF64438">
    <property type="entry name" value="CNF1/YfiH-like putative cysteine hydrolases"/>
    <property type="match status" value="1"/>
</dbReference>
<name>A0A3A1YC50_9GAMM</name>
<dbReference type="Pfam" id="PF02578">
    <property type="entry name" value="Cu-oxidase_4"/>
    <property type="match status" value="1"/>
</dbReference>
<dbReference type="EMBL" id="NRJG01000171">
    <property type="protein sequence ID" value="RIY34789.1"/>
    <property type="molecule type" value="Genomic_DNA"/>
</dbReference>
<evidence type="ECO:0000256" key="6">
    <source>
        <dbReference type="ARBA" id="ARBA00022833"/>
    </source>
</evidence>
<evidence type="ECO:0000256" key="5">
    <source>
        <dbReference type="ARBA" id="ARBA00022801"/>
    </source>
</evidence>
<dbReference type="GO" id="GO:0016787">
    <property type="term" value="F:hydrolase activity"/>
    <property type="evidence" value="ECO:0007669"/>
    <property type="project" value="UniProtKB-KW"/>
</dbReference>
<comment type="catalytic activity">
    <reaction evidence="1">
        <text>inosine + phosphate = alpha-D-ribose 1-phosphate + hypoxanthine</text>
        <dbReference type="Rhea" id="RHEA:27646"/>
        <dbReference type="ChEBI" id="CHEBI:17368"/>
        <dbReference type="ChEBI" id="CHEBI:17596"/>
        <dbReference type="ChEBI" id="CHEBI:43474"/>
        <dbReference type="ChEBI" id="CHEBI:57720"/>
        <dbReference type="EC" id="2.4.2.1"/>
    </reaction>
    <physiologicalReaction direction="left-to-right" evidence="1">
        <dbReference type="Rhea" id="RHEA:27647"/>
    </physiologicalReaction>
</comment>
<proteinExistence type="inferred from homology"/>
<reference evidence="11 12" key="1">
    <citation type="submission" date="2017-08" db="EMBL/GenBank/DDBJ databases">
        <title>Reclassification of Bisgaard taxon 37 and 44.</title>
        <authorList>
            <person name="Christensen H."/>
        </authorList>
    </citation>
    <scope>NUCLEOTIDE SEQUENCE [LARGE SCALE GENOMIC DNA]</scope>
    <source>
        <strain evidence="11 12">111</strain>
    </source>
</reference>